<feature type="signal peptide" evidence="1">
    <location>
        <begin position="1"/>
        <end position="21"/>
    </location>
</feature>
<dbReference type="InterPro" id="IPR013740">
    <property type="entry name" value="Redoxin"/>
</dbReference>
<feature type="chain" id="PRO_5046251900" evidence="1">
    <location>
        <begin position="22"/>
        <end position="169"/>
    </location>
</feature>
<name>A0ABY9RG09_9BURK</name>
<dbReference type="EMBL" id="CP133720">
    <property type="protein sequence ID" value="WMW80166.1"/>
    <property type="molecule type" value="Genomic_DNA"/>
</dbReference>
<dbReference type="InterPro" id="IPR036249">
    <property type="entry name" value="Thioredoxin-like_sf"/>
</dbReference>
<dbReference type="Proteomes" id="UP001181355">
    <property type="component" value="Chromosome"/>
</dbReference>
<dbReference type="SUPFAM" id="SSF52833">
    <property type="entry name" value="Thioredoxin-like"/>
    <property type="match status" value="1"/>
</dbReference>
<accession>A0ABY9RG09</accession>
<evidence type="ECO:0000256" key="1">
    <source>
        <dbReference type="SAM" id="SignalP"/>
    </source>
</evidence>
<dbReference type="PANTHER" id="PTHR42852">
    <property type="entry name" value="THIOL:DISULFIDE INTERCHANGE PROTEIN DSBE"/>
    <property type="match status" value="1"/>
</dbReference>
<dbReference type="PROSITE" id="PS51352">
    <property type="entry name" value="THIOREDOXIN_2"/>
    <property type="match status" value="1"/>
</dbReference>
<dbReference type="Gene3D" id="3.40.30.10">
    <property type="entry name" value="Glutaredoxin"/>
    <property type="match status" value="1"/>
</dbReference>
<evidence type="ECO:0000259" key="2">
    <source>
        <dbReference type="PROSITE" id="PS51352"/>
    </source>
</evidence>
<protein>
    <submittedName>
        <fullName evidence="3">TlpA disulfide reductase family protein</fullName>
    </submittedName>
</protein>
<dbReference type="PANTHER" id="PTHR42852:SF18">
    <property type="entry name" value="CHROMOSOME UNDETERMINED SCAFFOLD_47, WHOLE GENOME SHOTGUN SEQUENCE"/>
    <property type="match status" value="1"/>
</dbReference>
<dbReference type="CDD" id="cd02966">
    <property type="entry name" value="TlpA_like_family"/>
    <property type="match status" value="1"/>
</dbReference>
<organism evidence="3 4">
    <name type="scientific">Undibacterium cyanobacteriorum</name>
    <dbReference type="NCBI Taxonomy" id="3073561"/>
    <lineage>
        <taxon>Bacteria</taxon>
        <taxon>Pseudomonadati</taxon>
        <taxon>Pseudomonadota</taxon>
        <taxon>Betaproteobacteria</taxon>
        <taxon>Burkholderiales</taxon>
        <taxon>Oxalobacteraceae</taxon>
        <taxon>Undibacterium</taxon>
    </lineage>
</organism>
<dbReference type="RefSeq" id="WP_309481659.1">
    <property type="nucleotide sequence ID" value="NZ_CP133720.1"/>
</dbReference>
<sequence>MNSKKILVPALLLLLALIAAATWMWSGSQRVAAPSVEYTNLKGEKLGTQSLRGKVYLVNFWATSCSTCIAEMPEMIRTYEKYRAKGFDFVAVAMSYDPPNYVLNFTETRALPFHVALDVEGKLANAFGDIKLTPTTFLIDKQGRIVKRYIGKPSFEELEQLIEKEIAAS</sequence>
<evidence type="ECO:0000313" key="3">
    <source>
        <dbReference type="EMBL" id="WMW80166.1"/>
    </source>
</evidence>
<reference evidence="3" key="1">
    <citation type="submission" date="2023-09" db="EMBL/GenBank/DDBJ databases">
        <title>Undibacterium sp. 20NA77.5 isolated from freshwater.</title>
        <authorList>
            <person name="Le V."/>
            <person name="Ko S.-R."/>
            <person name="Ahn C.-Y."/>
            <person name="Oh H.-M."/>
        </authorList>
    </citation>
    <scope>NUCLEOTIDE SEQUENCE</scope>
    <source>
        <strain evidence="3">20NA77.5</strain>
    </source>
</reference>
<keyword evidence="1" id="KW-0732">Signal</keyword>
<feature type="domain" description="Thioredoxin" evidence="2">
    <location>
        <begin position="27"/>
        <end position="167"/>
    </location>
</feature>
<evidence type="ECO:0000313" key="4">
    <source>
        <dbReference type="Proteomes" id="UP001181355"/>
    </source>
</evidence>
<proteinExistence type="predicted"/>
<keyword evidence="4" id="KW-1185">Reference proteome</keyword>
<dbReference type="Pfam" id="PF08534">
    <property type="entry name" value="Redoxin"/>
    <property type="match status" value="1"/>
</dbReference>
<dbReference type="InterPro" id="IPR013766">
    <property type="entry name" value="Thioredoxin_domain"/>
</dbReference>
<dbReference type="InterPro" id="IPR050553">
    <property type="entry name" value="Thioredoxin_ResA/DsbE_sf"/>
</dbReference>
<gene>
    <name evidence="3" type="ORF">RF679_16155</name>
</gene>